<dbReference type="RefSeq" id="XP_004492330.1">
    <property type="nucleotide sequence ID" value="XM_004492273.3"/>
</dbReference>
<organism evidence="2 3">
    <name type="scientific">Cicer arietinum</name>
    <name type="common">Chickpea</name>
    <name type="synonym">Garbanzo</name>
    <dbReference type="NCBI Taxonomy" id="3827"/>
    <lineage>
        <taxon>Eukaryota</taxon>
        <taxon>Viridiplantae</taxon>
        <taxon>Streptophyta</taxon>
        <taxon>Embryophyta</taxon>
        <taxon>Tracheophyta</taxon>
        <taxon>Spermatophyta</taxon>
        <taxon>Magnoliopsida</taxon>
        <taxon>eudicotyledons</taxon>
        <taxon>Gunneridae</taxon>
        <taxon>Pentapetalae</taxon>
        <taxon>rosids</taxon>
        <taxon>fabids</taxon>
        <taxon>Fabales</taxon>
        <taxon>Fabaceae</taxon>
        <taxon>Papilionoideae</taxon>
        <taxon>50 kb inversion clade</taxon>
        <taxon>NPAAA clade</taxon>
        <taxon>Hologalegina</taxon>
        <taxon>IRL clade</taxon>
        <taxon>Cicereae</taxon>
        <taxon>Cicer</taxon>
    </lineage>
</organism>
<proteinExistence type="predicted"/>
<feature type="compositionally biased region" description="Polar residues" evidence="1">
    <location>
        <begin position="132"/>
        <end position="153"/>
    </location>
</feature>
<dbReference type="eggNOG" id="ENOG502QSJC">
    <property type="taxonomic scope" value="Eukaryota"/>
</dbReference>
<dbReference type="PaxDb" id="3827-XP_004492330.1"/>
<accession>A0A1S2XP59</accession>
<dbReference type="PANTHER" id="PTHR36038:SF3">
    <property type="entry name" value="OVATE FAMILY PROTEIN"/>
    <property type="match status" value="1"/>
</dbReference>
<feature type="region of interest" description="Disordered" evidence="1">
    <location>
        <begin position="110"/>
        <end position="163"/>
    </location>
</feature>
<evidence type="ECO:0000313" key="2">
    <source>
        <dbReference type="Proteomes" id="UP000087171"/>
    </source>
</evidence>
<dbReference type="KEGG" id="cam:101498909"/>
<keyword evidence="2" id="KW-1185">Reference proteome</keyword>
<dbReference type="OrthoDB" id="1889663at2759"/>
<dbReference type="AlphaFoldDB" id="A0A1S2XP59"/>
<dbReference type="Proteomes" id="UP000087171">
    <property type="component" value="Chromosome Ca3"/>
</dbReference>
<dbReference type="PANTHER" id="PTHR36038">
    <property type="entry name" value="OS06G0102750 PROTEIN"/>
    <property type="match status" value="1"/>
</dbReference>
<reference evidence="3" key="2">
    <citation type="submission" date="2025-08" db="UniProtKB">
        <authorList>
            <consortium name="RefSeq"/>
        </authorList>
    </citation>
    <scope>IDENTIFICATION</scope>
    <source>
        <tissue evidence="3">Etiolated seedlings</tissue>
    </source>
</reference>
<reference evidence="2" key="1">
    <citation type="journal article" date="2013" name="Nat. Biotechnol.">
        <title>Draft genome sequence of chickpea (Cicer arietinum) provides a resource for trait improvement.</title>
        <authorList>
            <person name="Varshney R.K."/>
            <person name="Song C."/>
            <person name="Saxena R.K."/>
            <person name="Azam S."/>
            <person name="Yu S."/>
            <person name="Sharpe A.G."/>
            <person name="Cannon S."/>
            <person name="Baek J."/>
            <person name="Rosen B.D."/>
            <person name="Tar'an B."/>
            <person name="Millan T."/>
            <person name="Zhang X."/>
            <person name="Ramsay L.D."/>
            <person name="Iwata A."/>
            <person name="Wang Y."/>
            <person name="Nelson W."/>
            <person name="Farmer A.D."/>
            <person name="Gaur P.M."/>
            <person name="Soderlund C."/>
            <person name="Penmetsa R.V."/>
            <person name="Xu C."/>
            <person name="Bharti A.K."/>
            <person name="He W."/>
            <person name="Winter P."/>
            <person name="Zhao S."/>
            <person name="Hane J.K."/>
            <person name="Carrasquilla-Garcia N."/>
            <person name="Condie J.A."/>
            <person name="Upadhyaya H.D."/>
            <person name="Luo M.C."/>
            <person name="Thudi M."/>
            <person name="Gowda C.L."/>
            <person name="Singh N.P."/>
            <person name="Lichtenzveig J."/>
            <person name="Gali K.K."/>
            <person name="Rubio J."/>
            <person name="Nadarajan N."/>
            <person name="Dolezel J."/>
            <person name="Bansal K.C."/>
            <person name="Xu X."/>
            <person name="Edwards D."/>
            <person name="Zhang G."/>
            <person name="Kahl G."/>
            <person name="Gil J."/>
            <person name="Singh K.B."/>
            <person name="Datta S.K."/>
            <person name="Jackson S.A."/>
            <person name="Wang J."/>
            <person name="Cook D.R."/>
        </authorList>
    </citation>
    <scope>NUCLEOTIDE SEQUENCE [LARGE SCALE GENOMIC DNA]</scope>
    <source>
        <strain evidence="2">cv. CDC Frontier</strain>
    </source>
</reference>
<dbReference type="GeneID" id="101498909"/>
<gene>
    <name evidence="3" type="primary">LOC101498909</name>
</gene>
<evidence type="ECO:0000313" key="3">
    <source>
        <dbReference type="RefSeq" id="XP_004492330.1"/>
    </source>
</evidence>
<sequence length="282" mass="32347">MQILQWLFRKAQKQERKSNTFNFIHQREDINEQEGKWNGIFVENHDGSYKRTKRYEWSKQGYKNLKIFSFLYRKDIPKACFFSSINLKRVGINKKHFVYSMKMKKEESSRDKAIVGKTDSTTHGGNKILPVTNETPLSSSAERNDQCDNTLSKDQMKGDKKKPISRMKELLRWAASVKTEKGGKFTGKKILMFRRRGNLKSIPNDDEICIDSPKISLTWDMESCSTTSSAYSAFSIASSTKNGHNQISTSTISIPSSDIGHTTSRKKGNWITTDSEFVVLEL</sequence>
<name>A0A1S2XP59_CICAR</name>
<evidence type="ECO:0000256" key="1">
    <source>
        <dbReference type="SAM" id="MobiDB-lite"/>
    </source>
</evidence>
<feature type="compositionally biased region" description="Basic and acidic residues" evidence="1">
    <location>
        <begin position="154"/>
        <end position="163"/>
    </location>
</feature>
<protein>
    <submittedName>
        <fullName evidence="3">Uncharacterized protein LOC101498909</fullName>
    </submittedName>
</protein>